<evidence type="ECO:0000256" key="4">
    <source>
        <dbReference type="ARBA" id="ARBA00023125"/>
    </source>
</evidence>
<dbReference type="GO" id="GO:0005524">
    <property type="term" value="F:ATP binding"/>
    <property type="evidence" value="ECO:0007669"/>
    <property type="project" value="UniProtKB-KW"/>
</dbReference>
<dbReference type="InterPro" id="IPR029016">
    <property type="entry name" value="GAF-like_dom_sf"/>
</dbReference>
<dbReference type="EMBL" id="MFAF01000053">
    <property type="protein sequence ID" value="OGD78067.1"/>
    <property type="molecule type" value="Genomic_DNA"/>
</dbReference>
<dbReference type="InterPro" id="IPR025662">
    <property type="entry name" value="Sigma_54_int_dom_ATP-bd_1"/>
</dbReference>
<organism evidence="7 8">
    <name type="scientific">Candidatus Coatesbacteria bacterium RBG_13_66_14</name>
    <dbReference type="NCBI Taxonomy" id="1817816"/>
    <lineage>
        <taxon>Bacteria</taxon>
        <taxon>Candidatus Coatesiibacteriota</taxon>
    </lineage>
</organism>
<protein>
    <recommendedName>
        <fullName evidence="6">Sigma-54 factor interaction domain-containing protein</fullName>
    </recommendedName>
</protein>
<dbReference type="InterPro" id="IPR003593">
    <property type="entry name" value="AAA+_ATPase"/>
</dbReference>
<dbReference type="PRINTS" id="PR01590">
    <property type="entry name" value="HTHFIS"/>
</dbReference>
<evidence type="ECO:0000313" key="8">
    <source>
        <dbReference type="Proteomes" id="UP000177187"/>
    </source>
</evidence>
<dbReference type="InterPro" id="IPR058031">
    <property type="entry name" value="AAA_lid_NorR"/>
</dbReference>
<accession>A0A1F5FES3</accession>
<evidence type="ECO:0000259" key="6">
    <source>
        <dbReference type="PROSITE" id="PS50045"/>
    </source>
</evidence>
<proteinExistence type="predicted"/>
<dbReference type="GO" id="GO:0043565">
    <property type="term" value="F:sequence-specific DNA binding"/>
    <property type="evidence" value="ECO:0007669"/>
    <property type="project" value="InterPro"/>
</dbReference>
<dbReference type="InterPro" id="IPR009057">
    <property type="entry name" value="Homeodomain-like_sf"/>
</dbReference>
<dbReference type="InterPro" id="IPR003018">
    <property type="entry name" value="GAF"/>
</dbReference>
<dbReference type="SUPFAM" id="SSF46689">
    <property type="entry name" value="Homeodomain-like"/>
    <property type="match status" value="1"/>
</dbReference>
<dbReference type="Pfam" id="PF02954">
    <property type="entry name" value="HTH_8"/>
    <property type="match status" value="1"/>
</dbReference>
<dbReference type="PROSITE" id="PS00676">
    <property type="entry name" value="SIGMA54_INTERACT_2"/>
    <property type="match status" value="1"/>
</dbReference>
<evidence type="ECO:0000313" key="7">
    <source>
        <dbReference type="EMBL" id="OGD78067.1"/>
    </source>
</evidence>
<evidence type="ECO:0000256" key="5">
    <source>
        <dbReference type="ARBA" id="ARBA00023163"/>
    </source>
</evidence>
<dbReference type="PROSITE" id="PS00675">
    <property type="entry name" value="SIGMA54_INTERACT_1"/>
    <property type="match status" value="1"/>
</dbReference>
<dbReference type="Pfam" id="PF25601">
    <property type="entry name" value="AAA_lid_14"/>
    <property type="match status" value="1"/>
</dbReference>
<dbReference type="Proteomes" id="UP000177187">
    <property type="component" value="Unassembled WGS sequence"/>
</dbReference>
<keyword evidence="1" id="KW-0547">Nucleotide-binding</keyword>
<dbReference type="PANTHER" id="PTHR32071">
    <property type="entry name" value="TRANSCRIPTIONAL REGULATORY PROTEIN"/>
    <property type="match status" value="1"/>
</dbReference>
<evidence type="ECO:0000256" key="3">
    <source>
        <dbReference type="ARBA" id="ARBA00023015"/>
    </source>
</evidence>
<dbReference type="InterPro" id="IPR002197">
    <property type="entry name" value="HTH_Fis"/>
</dbReference>
<comment type="caution">
    <text evidence="7">The sequence shown here is derived from an EMBL/GenBank/DDBJ whole genome shotgun (WGS) entry which is preliminary data.</text>
</comment>
<feature type="domain" description="Sigma-54 factor interaction" evidence="6">
    <location>
        <begin position="133"/>
        <end position="362"/>
    </location>
</feature>
<keyword evidence="2" id="KW-0067">ATP-binding</keyword>
<sequence>LRFAIATGPVADKALPVKVPVEGSIAGWVVTHRRPVNLAKAGDDPRHFPGVDKKTDLKTESLLCVPLLVDDEAIGAIQALNKRGGRTFTDEDEHFLVAIAVQAAYALRRVLEDQRRREELDELRARAAAEQTVIGERGGLAEVFDIVRKVADARTTLLLRGETGTGKGMIARAIYSSGARYRRRFVTVNCSNIPPDLLESELFGHVKGAFTGASAVKIGKFKLAHGGTIFLDEVGDIPLGLQIKLLRVLQEQEFEPLGSNDTEKVDVRVIAATSRDLEAAIAEERFREDLYYRLNVVSVELPPLRDRRGDLPELVDHFLRKYSLETNKHMLRAAPEALEVIAAYDWPGNVRELENAIERAVVLGEGEVLEPGMLPGHVRGGRGYTVPEDATLVEAQKSFKRYFIAKALDAHSGNQTRAAEALGIQRSYLNRIIKQLDIHRPEHRG</sequence>
<dbReference type="SUPFAM" id="SSF55781">
    <property type="entry name" value="GAF domain-like"/>
    <property type="match status" value="1"/>
</dbReference>
<feature type="non-terminal residue" evidence="7">
    <location>
        <position position="1"/>
    </location>
</feature>
<dbReference type="InterPro" id="IPR002078">
    <property type="entry name" value="Sigma_54_int"/>
</dbReference>
<dbReference type="SUPFAM" id="SSF52540">
    <property type="entry name" value="P-loop containing nucleoside triphosphate hydrolases"/>
    <property type="match status" value="1"/>
</dbReference>
<dbReference type="Gene3D" id="1.10.8.60">
    <property type="match status" value="1"/>
</dbReference>
<dbReference type="FunFam" id="3.40.50.300:FF:000006">
    <property type="entry name" value="DNA-binding transcriptional regulator NtrC"/>
    <property type="match status" value="1"/>
</dbReference>
<dbReference type="Pfam" id="PF00158">
    <property type="entry name" value="Sigma54_activat"/>
    <property type="match status" value="1"/>
</dbReference>
<name>A0A1F5FES3_9BACT</name>
<dbReference type="InterPro" id="IPR025944">
    <property type="entry name" value="Sigma_54_int_dom_CS"/>
</dbReference>
<dbReference type="PROSITE" id="PS50045">
    <property type="entry name" value="SIGMA54_INTERACT_4"/>
    <property type="match status" value="1"/>
</dbReference>
<evidence type="ECO:0000256" key="2">
    <source>
        <dbReference type="ARBA" id="ARBA00022840"/>
    </source>
</evidence>
<dbReference type="Gene3D" id="3.40.50.300">
    <property type="entry name" value="P-loop containing nucleotide triphosphate hydrolases"/>
    <property type="match status" value="1"/>
</dbReference>
<keyword evidence="4" id="KW-0238">DNA-binding</keyword>
<dbReference type="InterPro" id="IPR025943">
    <property type="entry name" value="Sigma_54_int_dom_ATP-bd_2"/>
</dbReference>
<dbReference type="PROSITE" id="PS00688">
    <property type="entry name" value="SIGMA54_INTERACT_3"/>
    <property type="match status" value="1"/>
</dbReference>
<dbReference type="AlphaFoldDB" id="A0A1F5FES3"/>
<dbReference type="Gene3D" id="3.30.450.40">
    <property type="match status" value="1"/>
</dbReference>
<dbReference type="Pfam" id="PF01590">
    <property type="entry name" value="GAF"/>
    <property type="match status" value="1"/>
</dbReference>
<evidence type="ECO:0000256" key="1">
    <source>
        <dbReference type="ARBA" id="ARBA00022741"/>
    </source>
</evidence>
<reference evidence="7 8" key="1">
    <citation type="journal article" date="2016" name="Nat. Commun.">
        <title>Thousands of microbial genomes shed light on interconnected biogeochemical processes in an aquifer system.</title>
        <authorList>
            <person name="Anantharaman K."/>
            <person name="Brown C.T."/>
            <person name="Hug L.A."/>
            <person name="Sharon I."/>
            <person name="Castelle C.J."/>
            <person name="Probst A.J."/>
            <person name="Thomas B.C."/>
            <person name="Singh A."/>
            <person name="Wilkins M.J."/>
            <person name="Karaoz U."/>
            <person name="Brodie E.L."/>
            <person name="Williams K.H."/>
            <person name="Hubbard S.S."/>
            <person name="Banfield J.F."/>
        </authorList>
    </citation>
    <scope>NUCLEOTIDE SEQUENCE [LARGE SCALE GENOMIC DNA]</scope>
</reference>
<dbReference type="Gene3D" id="1.10.10.60">
    <property type="entry name" value="Homeodomain-like"/>
    <property type="match status" value="1"/>
</dbReference>
<keyword evidence="3" id="KW-0805">Transcription regulation</keyword>
<dbReference type="CDD" id="cd00009">
    <property type="entry name" value="AAA"/>
    <property type="match status" value="1"/>
</dbReference>
<dbReference type="SMART" id="SM00382">
    <property type="entry name" value="AAA"/>
    <property type="match status" value="1"/>
</dbReference>
<dbReference type="InterPro" id="IPR027417">
    <property type="entry name" value="P-loop_NTPase"/>
</dbReference>
<keyword evidence="5" id="KW-0804">Transcription</keyword>
<gene>
    <name evidence="7" type="ORF">A2Y64_01600</name>
</gene>
<dbReference type="GO" id="GO:0006355">
    <property type="term" value="P:regulation of DNA-templated transcription"/>
    <property type="evidence" value="ECO:0007669"/>
    <property type="project" value="InterPro"/>
</dbReference>